<dbReference type="Proteomes" id="UP000306102">
    <property type="component" value="Unassembled WGS sequence"/>
</dbReference>
<feature type="region of interest" description="Disordered" evidence="1">
    <location>
        <begin position="173"/>
        <end position="217"/>
    </location>
</feature>
<sequence>MGGCATKPKELKNEAPPPEPAPAKEEAGGTVSETKEVVVAEEVKTVEGDTVFCKHKEIVDDDDSLDDHPNKRRSLSNLFKENEGKDSTESDSAKQDEPLVNLKPTDIPETKPHESGKTETPVEQMPRELVVEVPVGAKAEKAVEVAPTTGTLAEKAIESPAVLEMKKPEEKKIVEVKPDAETQNPETPMEKIVVEEKPATVTEKPEITKEKETKADN</sequence>
<gene>
    <name evidence="2" type="ORF">TEA_017503</name>
</gene>
<feature type="compositionally biased region" description="Basic and acidic residues" evidence="1">
    <location>
        <begin position="188"/>
        <end position="217"/>
    </location>
</feature>
<keyword evidence="3" id="KW-1185">Reference proteome</keyword>
<evidence type="ECO:0000313" key="2">
    <source>
        <dbReference type="EMBL" id="THG00843.1"/>
    </source>
</evidence>
<feature type="compositionally biased region" description="Basic and acidic residues" evidence="1">
    <location>
        <begin position="106"/>
        <end position="117"/>
    </location>
</feature>
<dbReference type="AlphaFoldDB" id="A0A4S4DDW9"/>
<feature type="compositionally biased region" description="Basic and acidic residues" evidence="1">
    <location>
        <begin position="80"/>
        <end position="97"/>
    </location>
</feature>
<evidence type="ECO:0000313" key="3">
    <source>
        <dbReference type="Proteomes" id="UP000306102"/>
    </source>
</evidence>
<comment type="caution">
    <text evidence="2">The sequence shown here is derived from an EMBL/GenBank/DDBJ whole genome shotgun (WGS) entry which is preliminary data.</text>
</comment>
<organism evidence="2 3">
    <name type="scientific">Camellia sinensis var. sinensis</name>
    <name type="common">China tea</name>
    <dbReference type="NCBI Taxonomy" id="542762"/>
    <lineage>
        <taxon>Eukaryota</taxon>
        <taxon>Viridiplantae</taxon>
        <taxon>Streptophyta</taxon>
        <taxon>Embryophyta</taxon>
        <taxon>Tracheophyta</taxon>
        <taxon>Spermatophyta</taxon>
        <taxon>Magnoliopsida</taxon>
        <taxon>eudicotyledons</taxon>
        <taxon>Gunneridae</taxon>
        <taxon>Pentapetalae</taxon>
        <taxon>asterids</taxon>
        <taxon>Ericales</taxon>
        <taxon>Theaceae</taxon>
        <taxon>Camellia</taxon>
    </lineage>
</organism>
<proteinExistence type="predicted"/>
<feature type="region of interest" description="Disordered" evidence="1">
    <location>
        <begin position="1"/>
        <end position="127"/>
    </location>
</feature>
<dbReference type="STRING" id="542762.A0A4S4DDW9"/>
<reference evidence="2 3" key="1">
    <citation type="journal article" date="2018" name="Proc. Natl. Acad. Sci. U.S.A.">
        <title>Draft genome sequence of Camellia sinensis var. sinensis provides insights into the evolution of the tea genome and tea quality.</title>
        <authorList>
            <person name="Wei C."/>
            <person name="Yang H."/>
            <person name="Wang S."/>
            <person name="Zhao J."/>
            <person name="Liu C."/>
            <person name="Gao L."/>
            <person name="Xia E."/>
            <person name="Lu Y."/>
            <person name="Tai Y."/>
            <person name="She G."/>
            <person name="Sun J."/>
            <person name="Cao H."/>
            <person name="Tong W."/>
            <person name="Gao Q."/>
            <person name="Li Y."/>
            <person name="Deng W."/>
            <person name="Jiang X."/>
            <person name="Wang W."/>
            <person name="Chen Q."/>
            <person name="Zhang S."/>
            <person name="Li H."/>
            <person name="Wu J."/>
            <person name="Wang P."/>
            <person name="Li P."/>
            <person name="Shi C."/>
            <person name="Zheng F."/>
            <person name="Jian J."/>
            <person name="Huang B."/>
            <person name="Shan D."/>
            <person name="Shi M."/>
            <person name="Fang C."/>
            <person name="Yue Y."/>
            <person name="Li F."/>
            <person name="Li D."/>
            <person name="Wei S."/>
            <person name="Han B."/>
            <person name="Jiang C."/>
            <person name="Yin Y."/>
            <person name="Xia T."/>
            <person name="Zhang Z."/>
            <person name="Bennetzen J.L."/>
            <person name="Zhao S."/>
            <person name="Wan X."/>
        </authorList>
    </citation>
    <scope>NUCLEOTIDE SEQUENCE [LARGE SCALE GENOMIC DNA]</scope>
    <source>
        <strain evidence="3">cv. Shuchazao</strain>
        <tissue evidence="2">Leaf</tissue>
    </source>
</reference>
<name>A0A4S4DDW9_CAMSN</name>
<protein>
    <submittedName>
        <fullName evidence="2">Uncharacterized protein</fullName>
    </submittedName>
</protein>
<evidence type="ECO:0000256" key="1">
    <source>
        <dbReference type="SAM" id="MobiDB-lite"/>
    </source>
</evidence>
<accession>A0A4S4DDW9</accession>
<dbReference type="EMBL" id="SDRB02011573">
    <property type="protein sequence ID" value="THG00843.1"/>
    <property type="molecule type" value="Genomic_DNA"/>
</dbReference>
<feature type="compositionally biased region" description="Basic and acidic residues" evidence="1">
    <location>
        <begin position="22"/>
        <end position="58"/>
    </location>
</feature>